<sequence>NDNNKARYIGYRASGFTVREAVKLVGIHQKTLSRWRDPDSPWYDAGFVDAENKLSELRKTLGVEYAHLEFLRNYRLVLEKDFRIIAKSIDQPLSLTGQEQQYLLKARGHYTSHIRVGLQIQHPLRYPTLHMPPQHPIPLLGI</sequence>
<protein>
    <submittedName>
        <fullName evidence="1">Uncharacterized protein</fullName>
    </submittedName>
</protein>
<name>X1DY20_9ZZZZ</name>
<gene>
    <name evidence="1" type="ORF">S01H4_63261</name>
</gene>
<accession>X1DY20</accession>
<dbReference type="EMBL" id="BART01037993">
    <property type="protein sequence ID" value="GAH13070.1"/>
    <property type="molecule type" value="Genomic_DNA"/>
</dbReference>
<comment type="caution">
    <text evidence="1">The sequence shown here is derived from an EMBL/GenBank/DDBJ whole genome shotgun (WGS) entry which is preliminary data.</text>
</comment>
<evidence type="ECO:0000313" key="1">
    <source>
        <dbReference type="EMBL" id="GAH13070.1"/>
    </source>
</evidence>
<reference evidence="1" key="1">
    <citation type="journal article" date="2014" name="Front. Microbiol.">
        <title>High frequency of phylogenetically diverse reductive dehalogenase-homologous genes in deep subseafloor sedimentary metagenomes.</title>
        <authorList>
            <person name="Kawai M."/>
            <person name="Futagami T."/>
            <person name="Toyoda A."/>
            <person name="Takaki Y."/>
            <person name="Nishi S."/>
            <person name="Hori S."/>
            <person name="Arai W."/>
            <person name="Tsubouchi T."/>
            <person name="Morono Y."/>
            <person name="Uchiyama I."/>
            <person name="Ito T."/>
            <person name="Fujiyama A."/>
            <person name="Inagaki F."/>
            <person name="Takami H."/>
        </authorList>
    </citation>
    <scope>NUCLEOTIDE SEQUENCE</scope>
    <source>
        <strain evidence="1">Expedition CK06-06</strain>
    </source>
</reference>
<dbReference type="AlphaFoldDB" id="X1DY20"/>
<organism evidence="1">
    <name type="scientific">marine sediment metagenome</name>
    <dbReference type="NCBI Taxonomy" id="412755"/>
    <lineage>
        <taxon>unclassified sequences</taxon>
        <taxon>metagenomes</taxon>
        <taxon>ecological metagenomes</taxon>
    </lineage>
</organism>
<feature type="non-terminal residue" evidence="1">
    <location>
        <position position="1"/>
    </location>
</feature>
<proteinExistence type="predicted"/>
<feature type="non-terminal residue" evidence="1">
    <location>
        <position position="142"/>
    </location>
</feature>